<accession>A0A1G5W8E3</accession>
<dbReference type="RefSeq" id="WP_091364830.1">
    <property type="nucleotide sequence ID" value="NZ_FMXA01000015.1"/>
</dbReference>
<keyword evidence="2" id="KW-0862">Zinc</keyword>
<gene>
    <name evidence="6" type="ORF">SAMN02910343_01199</name>
</gene>
<dbReference type="GO" id="GO:0051082">
    <property type="term" value="F:unfolded protein binding"/>
    <property type="evidence" value="ECO:0007669"/>
    <property type="project" value="InterPro"/>
</dbReference>
<keyword evidence="5" id="KW-0676">Redox-active center</keyword>
<dbReference type="EMBL" id="FMXA01000015">
    <property type="protein sequence ID" value="SDA54272.1"/>
    <property type="molecule type" value="Genomic_DNA"/>
</dbReference>
<dbReference type="Gene3D" id="3.90.1280.10">
    <property type="entry name" value="HSP33 redox switch-like"/>
    <property type="match status" value="1"/>
</dbReference>
<proteinExistence type="predicted"/>
<reference evidence="6 7" key="1">
    <citation type="submission" date="2016-10" db="EMBL/GenBank/DDBJ databases">
        <authorList>
            <person name="de Groot N.N."/>
        </authorList>
    </citation>
    <scope>NUCLEOTIDE SEQUENCE [LARGE SCALE GENOMIC DNA]</scope>
    <source>
        <strain evidence="6 7">DSM 15230</strain>
    </source>
</reference>
<sequence length="282" mass="31673">MIEKNTICHYLNLDGIRLTLADITDAALEAAKRHNMSDQAAAMLGEIMAGTAILATDFKNHEGVSLRWETNGPIGNIHTDAYEGKYLRGYMDHPEAAGADESILNEHGMLYVTRYSLLRMPYTSSVELKGHDVSSCLTDYMKESDQTLSHIQTAVIRDEQGRIQRVFAFMAQLMPQGNKDKFKEYFSVNYHFAGESHAAESVEDLLKKGKFSLLGKMEVSFRCTCSADRIKSALLSLNAHDRAEILKDDKVEATCEYCGSHYSIPRELIALWFEEEKGSNVQ</sequence>
<dbReference type="SUPFAM" id="SSF118352">
    <property type="entry name" value="HSP33 redox switch-like"/>
    <property type="match status" value="1"/>
</dbReference>
<organism evidence="6 7">
    <name type="scientific">Allisonella histaminiformans</name>
    <dbReference type="NCBI Taxonomy" id="209880"/>
    <lineage>
        <taxon>Bacteria</taxon>
        <taxon>Bacillati</taxon>
        <taxon>Bacillota</taxon>
        <taxon>Negativicutes</taxon>
        <taxon>Veillonellales</taxon>
        <taxon>Veillonellaceae</taxon>
        <taxon>Allisonella</taxon>
    </lineage>
</organism>
<dbReference type="PANTHER" id="PTHR30111:SF1">
    <property type="entry name" value="33 KDA CHAPERONIN"/>
    <property type="match status" value="1"/>
</dbReference>
<keyword evidence="4" id="KW-0143">Chaperone</keyword>
<keyword evidence="3" id="KW-1015">Disulfide bond</keyword>
<keyword evidence="7" id="KW-1185">Reference proteome</keyword>
<dbReference type="Pfam" id="PF01430">
    <property type="entry name" value="HSP33"/>
    <property type="match status" value="1"/>
</dbReference>
<dbReference type="InterPro" id="IPR016153">
    <property type="entry name" value="Heat_shock_Hsp33_N"/>
</dbReference>
<evidence type="ECO:0000313" key="7">
    <source>
        <dbReference type="Proteomes" id="UP000199689"/>
    </source>
</evidence>
<evidence type="ECO:0000313" key="6">
    <source>
        <dbReference type="EMBL" id="SDA54272.1"/>
    </source>
</evidence>
<evidence type="ECO:0000256" key="2">
    <source>
        <dbReference type="ARBA" id="ARBA00022833"/>
    </source>
</evidence>
<evidence type="ECO:0000256" key="4">
    <source>
        <dbReference type="ARBA" id="ARBA00023186"/>
    </source>
</evidence>
<dbReference type="AlphaFoldDB" id="A0A1G5W8E3"/>
<dbReference type="GeneID" id="87756213"/>
<dbReference type="GO" id="GO:0044183">
    <property type="term" value="F:protein folding chaperone"/>
    <property type="evidence" value="ECO:0007669"/>
    <property type="project" value="TreeGrafter"/>
</dbReference>
<dbReference type="GO" id="GO:0005737">
    <property type="term" value="C:cytoplasm"/>
    <property type="evidence" value="ECO:0007669"/>
    <property type="project" value="InterPro"/>
</dbReference>
<dbReference type="PANTHER" id="PTHR30111">
    <property type="entry name" value="33 KDA CHAPERONIN"/>
    <property type="match status" value="1"/>
</dbReference>
<dbReference type="GO" id="GO:0042026">
    <property type="term" value="P:protein refolding"/>
    <property type="evidence" value="ECO:0007669"/>
    <property type="project" value="TreeGrafter"/>
</dbReference>
<dbReference type="InterPro" id="IPR016154">
    <property type="entry name" value="Heat_shock_Hsp33_C"/>
</dbReference>
<dbReference type="InterPro" id="IPR000397">
    <property type="entry name" value="Heat_shock_Hsp33"/>
</dbReference>
<name>A0A1G5W8E3_9FIRM</name>
<dbReference type="Gene3D" id="3.55.30.10">
    <property type="entry name" value="Hsp33 domain"/>
    <property type="match status" value="1"/>
</dbReference>
<evidence type="ECO:0000256" key="5">
    <source>
        <dbReference type="ARBA" id="ARBA00023284"/>
    </source>
</evidence>
<dbReference type="Proteomes" id="UP000199689">
    <property type="component" value="Unassembled WGS sequence"/>
</dbReference>
<keyword evidence="1" id="KW-0963">Cytoplasm</keyword>
<dbReference type="OrthoDB" id="9776534at2"/>
<evidence type="ECO:0000256" key="3">
    <source>
        <dbReference type="ARBA" id="ARBA00023157"/>
    </source>
</evidence>
<dbReference type="PIRSF" id="PIRSF005261">
    <property type="entry name" value="Heat_shock_Hsp33"/>
    <property type="match status" value="1"/>
</dbReference>
<dbReference type="STRING" id="209880.SAMN02910343_01199"/>
<protein>
    <submittedName>
        <fullName evidence="6">Molecular chaperone Hsp33</fullName>
    </submittedName>
</protein>
<evidence type="ECO:0000256" key="1">
    <source>
        <dbReference type="ARBA" id="ARBA00022490"/>
    </source>
</evidence>
<dbReference type="SUPFAM" id="SSF64397">
    <property type="entry name" value="Hsp33 domain"/>
    <property type="match status" value="1"/>
</dbReference>